<sequence length="450" mass="46653">MSKAETTVPPHVEGTAPGAAPRSLLRRFSSLLGPGLVTGAADDDPSGIATYAKAGANFSNGMLWTAPVVLPMMMAVQEICDRTALATGESLGRLARRKFTRRPRVVIAVLIIALLVGNILNAAADLMAIGQGMQMLGAGPDHLWSAVAGIGIAVALISGSFAFIARVFKWLCLTLLAYVAVLFVANVDWPDVLEGMLGMKFSFAPEYLGLVVAVLGTTISPYLFFWQSAHRVQELRAEDHGGDEAVGLKDRPDAAAAAHTLRKARADVFIGMVFSVLVMFSIMAATAATLGRDGTEVTTAADVAKALDPVVGPAATILFAAGFIGTGILGVPVLAASGAAGLAGLLARDWGLDLSPRRAPLFYTLLGVGIVAGVLISFFSSDPIGLLVFSATVNGIAAAPFLVVTMLISRDKAIMGEYRNGRLAATLGWFTAAVMVVAGAVGVWTTLTGA</sequence>
<dbReference type="PANTHER" id="PTHR11706">
    <property type="entry name" value="SOLUTE CARRIER PROTEIN FAMILY 11 MEMBER"/>
    <property type="match status" value="1"/>
</dbReference>
<evidence type="ECO:0000256" key="3">
    <source>
        <dbReference type="ARBA" id="ARBA00022692"/>
    </source>
</evidence>
<evidence type="ECO:0000313" key="8">
    <source>
        <dbReference type="Proteomes" id="UP001226389"/>
    </source>
</evidence>
<feature type="transmembrane region" description="Helical" evidence="6">
    <location>
        <begin position="359"/>
        <end position="380"/>
    </location>
</feature>
<dbReference type="RefSeq" id="WP_307492474.1">
    <property type="nucleotide sequence ID" value="NZ_JAUSSY010000014.1"/>
</dbReference>
<reference evidence="7 8" key="1">
    <citation type="submission" date="2023-07" db="EMBL/GenBank/DDBJ databases">
        <title>Sorghum-associated microbial communities from plants grown in Nebraska, USA.</title>
        <authorList>
            <person name="Schachtman D."/>
        </authorList>
    </citation>
    <scope>NUCLEOTIDE SEQUENCE [LARGE SCALE GENOMIC DNA]</scope>
    <source>
        <strain evidence="7 8">DS994</strain>
    </source>
</reference>
<dbReference type="Proteomes" id="UP001226389">
    <property type="component" value="Unassembled WGS sequence"/>
</dbReference>
<keyword evidence="2" id="KW-0813">Transport</keyword>
<evidence type="ECO:0000256" key="5">
    <source>
        <dbReference type="ARBA" id="ARBA00023136"/>
    </source>
</evidence>
<comment type="caution">
    <text evidence="7">The sequence shown here is derived from an EMBL/GenBank/DDBJ whole genome shotgun (WGS) entry which is preliminary data.</text>
</comment>
<evidence type="ECO:0000256" key="1">
    <source>
        <dbReference type="ARBA" id="ARBA00004141"/>
    </source>
</evidence>
<proteinExistence type="predicted"/>
<feature type="transmembrane region" description="Helical" evidence="6">
    <location>
        <begin position="386"/>
        <end position="409"/>
    </location>
</feature>
<feature type="transmembrane region" description="Helical" evidence="6">
    <location>
        <begin position="421"/>
        <end position="444"/>
    </location>
</feature>
<keyword evidence="4 6" id="KW-1133">Transmembrane helix</keyword>
<feature type="transmembrane region" description="Helical" evidence="6">
    <location>
        <begin position="268"/>
        <end position="290"/>
    </location>
</feature>
<name>A0ABT9UL65_9MICC</name>
<protein>
    <submittedName>
        <fullName evidence="7">NRAMP (Natural resistance-associated macrophage protein)-like metal ion transporter</fullName>
    </submittedName>
</protein>
<feature type="transmembrane region" description="Helical" evidence="6">
    <location>
        <begin position="317"/>
        <end position="347"/>
    </location>
</feature>
<dbReference type="EMBL" id="JAUSSY010000014">
    <property type="protein sequence ID" value="MDQ0120380.1"/>
    <property type="molecule type" value="Genomic_DNA"/>
</dbReference>
<evidence type="ECO:0000256" key="6">
    <source>
        <dbReference type="SAM" id="Phobius"/>
    </source>
</evidence>
<keyword evidence="5 6" id="KW-0472">Membrane</keyword>
<feature type="transmembrane region" description="Helical" evidence="6">
    <location>
        <begin position="143"/>
        <end position="163"/>
    </location>
</feature>
<evidence type="ECO:0000256" key="4">
    <source>
        <dbReference type="ARBA" id="ARBA00022989"/>
    </source>
</evidence>
<organism evidence="7 8">
    <name type="scientific">Pseudarthrobacter defluvii</name>
    <dbReference type="NCBI Taxonomy" id="410837"/>
    <lineage>
        <taxon>Bacteria</taxon>
        <taxon>Bacillati</taxon>
        <taxon>Actinomycetota</taxon>
        <taxon>Actinomycetes</taxon>
        <taxon>Micrococcales</taxon>
        <taxon>Micrococcaceae</taxon>
        <taxon>Pseudarthrobacter</taxon>
    </lineage>
</organism>
<gene>
    <name evidence="7" type="ORF">J2T22_003581</name>
</gene>
<keyword evidence="8" id="KW-1185">Reference proteome</keyword>
<dbReference type="PANTHER" id="PTHR11706:SF33">
    <property type="entry name" value="NATURAL RESISTANCE-ASSOCIATED MACROPHAGE PROTEIN 2"/>
    <property type="match status" value="1"/>
</dbReference>
<accession>A0ABT9UL65</accession>
<feature type="transmembrane region" description="Helical" evidence="6">
    <location>
        <begin position="105"/>
        <end position="123"/>
    </location>
</feature>
<evidence type="ECO:0000313" key="7">
    <source>
        <dbReference type="EMBL" id="MDQ0120380.1"/>
    </source>
</evidence>
<feature type="transmembrane region" description="Helical" evidence="6">
    <location>
        <begin position="207"/>
        <end position="226"/>
    </location>
</feature>
<dbReference type="Pfam" id="PF01566">
    <property type="entry name" value="Nramp"/>
    <property type="match status" value="1"/>
</dbReference>
<dbReference type="NCBIfam" id="NF037982">
    <property type="entry name" value="Nramp_1"/>
    <property type="match status" value="1"/>
</dbReference>
<comment type="subcellular location">
    <subcellularLocation>
        <location evidence="1">Membrane</location>
        <topology evidence="1">Multi-pass membrane protein</topology>
    </subcellularLocation>
</comment>
<evidence type="ECO:0000256" key="2">
    <source>
        <dbReference type="ARBA" id="ARBA00022448"/>
    </source>
</evidence>
<keyword evidence="3 6" id="KW-0812">Transmembrane</keyword>
<feature type="transmembrane region" description="Helical" evidence="6">
    <location>
        <begin position="170"/>
        <end position="187"/>
    </location>
</feature>
<dbReference type="InterPro" id="IPR001046">
    <property type="entry name" value="NRAMP_fam"/>
</dbReference>